<dbReference type="PIRSF" id="PIRSF016897">
    <property type="entry name" value="GlpP"/>
    <property type="match status" value="1"/>
</dbReference>
<evidence type="ECO:0000256" key="1">
    <source>
        <dbReference type="PIRNR" id="PIRNR016897"/>
    </source>
</evidence>
<dbReference type="InterPro" id="IPR006699">
    <property type="entry name" value="GlpP"/>
</dbReference>
<dbReference type="EMBL" id="SJTH01000029">
    <property type="protein sequence ID" value="TCJ02650.1"/>
    <property type="molecule type" value="Genomic_DNA"/>
</dbReference>
<dbReference type="PANTHER" id="PTHR35787">
    <property type="entry name" value="GLYCEROL UPTAKE OPERON ANTITERMINATOR REGULATORY PROTEIN"/>
    <property type="match status" value="1"/>
</dbReference>
<dbReference type="GO" id="GO:0006355">
    <property type="term" value="P:regulation of DNA-templated transcription"/>
    <property type="evidence" value="ECO:0007669"/>
    <property type="project" value="InterPro"/>
</dbReference>
<dbReference type="Pfam" id="PF04309">
    <property type="entry name" value="G3P_antiterm"/>
    <property type="match status" value="1"/>
</dbReference>
<name>A0A4R1AXG5_9BACI</name>
<dbReference type="SUPFAM" id="SSF110391">
    <property type="entry name" value="GlpP-like"/>
    <property type="match status" value="1"/>
</dbReference>
<dbReference type="InterPro" id="IPR013785">
    <property type="entry name" value="Aldolase_TIM"/>
</dbReference>
<keyword evidence="1" id="KW-0694">RNA-binding</keyword>
<dbReference type="PANTHER" id="PTHR35787:SF1">
    <property type="entry name" value="GLYCEROL UPTAKE OPERON ANTITERMINATOR REGULATORY PROTEIN"/>
    <property type="match status" value="1"/>
</dbReference>
<keyword evidence="1" id="KW-0319">Glycerol metabolism</keyword>
<dbReference type="OrthoDB" id="9799580at2"/>
<evidence type="ECO:0000313" key="3">
    <source>
        <dbReference type="Proteomes" id="UP000293846"/>
    </source>
</evidence>
<protein>
    <recommendedName>
        <fullName evidence="1">Glycerol uptake operon antiterminator regulatory protein</fullName>
    </recommendedName>
</protein>
<dbReference type="GO" id="GO:0006071">
    <property type="term" value="P:glycerol metabolic process"/>
    <property type="evidence" value="ECO:0007669"/>
    <property type="project" value="UniProtKB-UniRule"/>
</dbReference>
<dbReference type="Proteomes" id="UP000293846">
    <property type="component" value="Unassembled WGS sequence"/>
</dbReference>
<dbReference type="GO" id="GO:0003723">
    <property type="term" value="F:RNA binding"/>
    <property type="evidence" value="ECO:0007669"/>
    <property type="project" value="UniProtKB-KW"/>
</dbReference>
<dbReference type="Gene3D" id="3.20.20.70">
    <property type="entry name" value="Aldolase class I"/>
    <property type="match status" value="1"/>
</dbReference>
<gene>
    <name evidence="2" type="ORF">E0Y62_18400</name>
</gene>
<accession>A0A4R1AXG5</accession>
<evidence type="ECO:0000313" key="2">
    <source>
        <dbReference type="EMBL" id="TCJ02650.1"/>
    </source>
</evidence>
<proteinExistence type="predicted"/>
<keyword evidence="1" id="KW-0804">Transcription</keyword>
<sequence>MTIESILSVNRIIAASQLKDIEIAEKSLCSAIILMNAKLSELMHLQKVKKPLFIHIDLLKGLKNDKDGIASLKSMIHPTGIVTTKGNLIEAAKKEGLLTIQRIFLIDTNSLKTAIQNIKDNRPDAIEVMPGIAPSIVKTLKQELDIPIILAGLISTKEVMLQAFDAGAEAVSLSNQLLWSETPKVGIKTI</sequence>
<dbReference type="AlphaFoldDB" id="A0A4R1AXG5"/>
<organism evidence="2 3">
    <name type="scientific">Cytobacillus praedii</name>
    <dbReference type="NCBI Taxonomy" id="1742358"/>
    <lineage>
        <taxon>Bacteria</taxon>
        <taxon>Bacillati</taxon>
        <taxon>Bacillota</taxon>
        <taxon>Bacilli</taxon>
        <taxon>Bacillales</taxon>
        <taxon>Bacillaceae</taxon>
        <taxon>Cytobacillus</taxon>
    </lineage>
</organism>
<comment type="caution">
    <text evidence="2">The sequence shown here is derived from an EMBL/GenBank/DDBJ whole genome shotgun (WGS) entry which is preliminary data.</text>
</comment>
<keyword evidence="3" id="KW-1185">Reference proteome</keyword>
<reference evidence="2 3" key="1">
    <citation type="submission" date="2019-03" db="EMBL/GenBank/DDBJ databases">
        <authorList>
            <person name="Jensen L."/>
            <person name="Storgaard J."/>
            <person name="Sulaj E."/>
            <person name="Schramm A."/>
            <person name="Marshall I.P.G."/>
        </authorList>
    </citation>
    <scope>NUCLEOTIDE SEQUENCE [LARGE SCALE GENOMIC DNA]</scope>
    <source>
        <strain evidence="2 3">2017H2G3</strain>
    </source>
</reference>
<comment type="function">
    <text evidence="1">Regulates expression of the glpD operon. In the presence of glycerol 3-phosphate (G3P) causes antitermination of transcription of glpD at the inverted repeat of the leader region to enhance its transcription. Binds and stabilizes glpD leader mRNA.</text>
</comment>
<keyword evidence="1" id="KW-0805">Transcription regulation</keyword>
<dbReference type="RefSeq" id="WP_131237790.1">
    <property type="nucleotide sequence ID" value="NZ_SJTH01000029.1"/>
</dbReference>
<dbReference type="STRING" id="1742358.GCA_001439605_03518"/>